<proteinExistence type="predicted"/>
<accession>A0A5S9MGL4</accession>
<evidence type="ECO:0000313" key="1">
    <source>
        <dbReference type="EMBL" id="BBP92101.1"/>
    </source>
</evidence>
<reference evidence="1 2" key="1">
    <citation type="submission" date="2019-12" db="EMBL/GenBank/DDBJ databases">
        <title>Full genome sequence of a Bacillus safensis strain isolated from commercially available natto in Indonesia.</title>
        <authorList>
            <person name="Yoshida M."/>
            <person name="Uomi M."/>
            <person name="Waturangi D."/>
            <person name="Ekaputri J.J."/>
            <person name="Setiamarga D.H.E."/>
        </authorList>
    </citation>
    <scope>NUCLEOTIDE SEQUENCE [LARGE SCALE GENOMIC DNA]</scope>
    <source>
        <strain evidence="1 2">IDN1</strain>
    </source>
</reference>
<dbReference type="AlphaFoldDB" id="A0A5S9MGL4"/>
<name>A0A5S9MGL4_BACIA</name>
<dbReference type="InterPro" id="IPR015424">
    <property type="entry name" value="PyrdxlP-dep_Trfase"/>
</dbReference>
<dbReference type="Proteomes" id="UP000464658">
    <property type="component" value="Chromosome"/>
</dbReference>
<organism evidence="1 2">
    <name type="scientific">Bacillus safensis</name>
    <dbReference type="NCBI Taxonomy" id="561879"/>
    <lineage>
        <taxon>Bacteria</taxon>
        <taxon>Bacillati</taxon>
        <taxon>Bacillota</taxon>
        <taxon>Bacilli</taxon>
        <taxon>Bacillales</taxon>
        <taxon>Bacillaceae</taxon>
        <taxon>Bacillus</taxon>
    </lineage>
</organism>
<dbReference type="Gene3D" id="3.40.640.10">
    <property type="entry name" value="Type I PLP-dependent aspartate aminotransferase-like (Major domain)"/>
    <property type="match status" value="1"/>
</dbReference>
<dbReference type="InterPro" id="IPR015421">
    <property type="entry name" value="PyrdxlP-dep_Trfase_major"/>
</dbReference>
<gene>
    <name evidence="1" type="ORF">BsIDN1_57190</name>
</gene>
<sequence length="82" mass="9261">MDHVKELQTPSRTIMTPGPVEVDPRVLRVMSTPILGQFDPAFTHIMNETMTLLRSLFFKQKTNGLIQSTVRHVQGLKLCSPV</sequence>
<dbReference type="EMBL" id="AP021906">
    <property type="protein sequence ID" value="BBP92101.1"/>
    <property type="molecule type" value="Genomic_DNA"/>
</dbReference>
<protein>
    <submittedName>
        <fullName evidence="1">Uncharacterized protein</fullName>
    </submittedName>
</protein>
<dbReference type="GO" id="GO:0003824">
    <property type="term" value="F:catalytic activity"/>
    <property type="evidence" value="ECO:0007669"/>
    <property type="project" value="UniProtKB-ARBA"/>
</dbReference>
<dbReference type="InterPro" id="IPR015422">
    <property type="entry name" value="PyrdxlP-dep_Trfase_small"/>
</dbReference>
<dbReference type="Gene3D" id="3.90.1150.10">
    <property type="entry name" value="Aspartate Aminotransferase, domain 1"/>
    <property type="match status" value="1"/>
</dbReference>
<dbReference type="SUPFAM" id="SSF53383">
    <property type="entry name" value="PLP-dependent transferases"/>
    <property type="match status" value="1"/>
</dbReference>
<evidence type="ECO:0000313" key="2">
    <source>
        <dbReference type="Proteomes" id="UP000464658"/>
    </source>
</evidence>